<dbReference type="STRING" id="1236517.ADJ77_07080"/>
<evidence type="ECO:0000313" key="1">
    <source>
        <dbReference type="EMBL" id="AKU69708.1"/>
    </source>
</evidence>
<protein>
    <submittedName>
        <fullName evidence="1">Preprotein translocase subunit SecG</fullName>
    </submittedName>
</protein>
<dbReference type="EMBL" id="CP012074">
    <property type="protein sequence ID" value="AKU69708.1"/>
    <property type="molecule type" value="Genomic_DNA"/>
</dbReference>
<accession>A0A0K1NLF1</accession>
<name>A0A0K1NLF1_9BACT</name>
<proteinExistence type="predicted"/>
<dbReference type="KEGG" id="pfus:ADJ77_07080"/>
<organism evidence="1 2">
    <name type="scientific">Prevotella fusca JCM 17724</name>
    <dbReference type="NCBI Taxonomy" id="1236517"/>
    <lineage>
        <taxon>Bacteria</taxon>
        <taxon>Pseudomonadati</taxon>
        <taxon>Bacteroidota</taxon>
        <taxon>Bacteroidia</taxon>
        <taxon>Bacteroidales</taxon>
        <taxon>Prevotellaceae</taxon>
        <taxon>Prevotella</taxon>
    </lineage>
</organism>
<dbReference type="AlphaFoldDB" id="A0A0K1NLF1"/>
<sequence>MNRLYKAFSTSRLRSHLLFIVDILLMKKEKDDILLFVSNSILKNSMMRA</sequence>
<evidence type="ECO:0000313" key="2">
    <source>
        <dbReference type="Proteomes" id="UP000060345"/>
    </source>
</evidence>
<reference evidence="1 2" key="1">
    <citation type="submission" date="2015-07" db="EMBL/GenBank/DDBJ databases">
        <authorList>
            <person name="Noorani M."/>
        </authorList>
    </citation>
    <scope>NUCLEOTIDE SEQUENCE [LARGE SCALE GENOMIC DNA]</scope>
    <source>
        <strain evidence="1 2">W1435</strain>
    </source>
</reference>
<dbReference type="Proteomes" id="UP000060345">
    <property type="component" value="Chromosome 1"/>
</dbReference>
<gene>
    <name evidence="1" type="ORF">ADJ77_07080</name>
</gene>